<dbReference type="Gene3D" id="1.20.1250.20">
    <property type="entry name" value="MFS general substrate transporter like domains"/>
    <property type="match status" value="1"/>
</dbReference>
<feature type="transmembrane region" description="Helical" evidence="6">
    <location>
        <begin position="98"/>
        <end position="117"/>
    </location>
</feature>
<comment type="similarity">
    <text evidence="2">Belongs to the major facilitator superfamily. Proton-dependent oligopeptide transporter (POT/PTR) (TC 2.A.17) family.</text>
</comment>
<feature type="transmembrane region" description="Helical" evidence="6">
    <location>
        <begin position="466"/>
        <end position="485"/>
    </location>
</feature>
<reference evidence="8" key="1">
    <citation type="journal article" date="2019" name="Int. J. Syst. Evol. Microbiol.">
        <title>The Global Catalogue of Microorganisms (GCM) 10K type strain sequencing project: providing services to taxonomists for standard genome sequencing and annotation.</title>
        <authorList>
            <consortium name="The Broad Institute Genomics Platform"/>
            <consortium name="The Broad Institute Genome Sequencing Center for Infectious Disease"/>
            <person name="Wu L."/>
            <person name="Ma J."/>
        </authorList>
    </citation>
    <scope>NUCLEOTIDE SEQUENCE [LARGE SCALE GENOMIC DNA]</scope>
    <source>
        <strain evidence="8">CGMCC 4.7132</strain>
    </source>
</reference>
<keyword evidence="8" id="KW-1185">Reference proteome</keyword>
<evidence type="ECO:0000313" key="8">
    <source>
        <dbReference type="Proteomes" id="UP001596004"/>
    </source>
</evidence>
<comment type="caution">
    <text evidence="7">The sequence shown here is derived from an EMBL/GenBank/DDBJ whole genome shotgun (WGS) entry which is preliminary data.</text>
</comment>
<organism evidence="7 8">
    <name type="scientific">Sphaerisporangium dianthi</name>
    <dbReference type="NCBI Taxonomy" id="1436120"/>
    <lineage>
        <taxon>Bacteria</taxon>
        <taxon>Bacillati</taxon>
        <taxon>Actinomycetota</taxon>
        <taxon>Actinomycetes</taxon>
        <taxon>Streptosporangiales</taxon>
        <taxon>Streptosporangiaceae</taxon>
        <taxon>Sphaerisporangium</taxon>
    </lineage>
</organism>
<feature type="transmembrane region" description="Helical" evidence="6">
    <location>
        <begin position="405"/>
        <end position="427"/>
    </location>
</feature>
<evidence type="ECO:0000256" key="1">
    <source>
        <dbReference type="ARBA" id="ARBA00004141"/>
    </source>
</evidence>
<name>A0ABV9CJR9_9ACTN</name>
<feature type="transmembrane region" description="Helical" evidence="6">
    <location>
        <begin position="188"/>
        <end position="211"/>
    </location>
</feature>
<evidence type="ECO:0000256" key="6">
    <source>
        <dbReference type="SAM" id="Phobius"/>
    </source>
</evidence>
<proteinExistence type="inferred from homology"/>
<evidence type="ECO:0000256" key="2">
    <source>
        <dbReference type="ARBA" id="ARBA00005982"/>
    </source>
</evidence>
<accession>A0ABV9CJR9</accession>
<feature type="transmembrane region" description="Helical" evidence="6">
    <location>
        <begin position="372"/>
        <end position="393"/>
    </location>
</feature>
<dbReference type="InterPro" id="IPR036259">
    <property type="entry name" value="MFS_trans_sf"/>
</dbReference>
<dbReference type="RefSeq" id="WP_380842472.1">
    <property type="nucleotide sequence ID" value="NZ_JBHSFP010000014.1"/>
</dbReference>
<dbReference type="PANTHER" id="PTHR11654">
    <property type="entry name" value="OLIGOPEPTIDE TRANSPORTER-RELATED"/>
    <property type="match status" value="1"/>
</dbReference>
<dbReference type="InterPro" id="IPR000109">
    <property type="entry name" value="POT_fam"/>
</dbReference>
<comment type="subcellular location">
    <subcellularLocation>
        <location evidence="1">Membrane</location>
        <topology evidence="1">Multi-pass membrane protein</topology>
    </subcellularLocation>
</comment>
<dbReference type="EMBL" id="JBHSFP010000014">
    <property type="protein sequence ID" value="MFC4533236.1"/>
    <property type="molecule type" value="Genomic_DNA"/>
</dbReference>
<evidence type="ECO:0000313" key="7">
    <source>
        <dbReference type="EMBL" id="MFC4533236.1"/>
    </source>
</evidence>
<feature type="transmembrane region" description="Helical" evidence="6">
    <location>
        <begin position="71"/>
        <end position="91"/>
    </location>
</feature>
<dbReference type="NCBIfam" id="TIGR00924">
    <property type="entry name" value="yjdL_sub1_fam"/>
    <property type="match status" value="1"/>
</dbReference>
<feature type="transmembrane region" description="Helical" evidence="6">
    <location>
        <begin position="123"/>
        <end position="149"/>
    </location>
</feature>
<feature type="transmembrane region" description="Helical" evidence="6">
    <location>
        <begin position="439"/>
        <end position="460"/>
    </location>
</feature>
<feature type="transmembrane region" description="Helical" evidence="6">
    <location>
        <begin position="342"/>
        <end position="360"/>
    </location>
</feature>
<sequence length="509" mass="53126">MTIDIPRPGPAARAERTALRDYGRLGWFRTLFLTDIWERFSFFGMQAILVLYATAPVAGGGLGLPATTATALYGSYVGLIFVLAVPGGWLGDRVLGEWRATVAGGVIIALGHFTMALPFEASAYAGLALIAAGTGLLKPNLLALLGRFYGPGRAAEREAAISIFYVGIQVSALLAPLVTGFLGETVNWHLGFSAAGVGMTFGVLQFALGARHFAGAGKAPGHPLDAAERRRALRWVVGPVAAVAVLAAVDVLTGRFGLMHVVGALGVVTVVTPVAYFVALRRRPELDAAHRSRLSAYFWLLLASALFWLFVIQGGSTLSLFARSSTDRVVLGHLVPAGWFQSATPLFILVLAPLSARVWLSAGGRLSVAAKFAAGLAFAAGGLLLMSLASWIADGGRPVSPLWLLAAFLLLACGEVAIAPIGLSTSVDVVPPALTGRVIGLYWTFSALGGGMGSMVVRAAGGVPRWAYFLVLGLAGLGAMTGFVVGRARLTRRFRTEPSGPAAASALFE</sequence>
<keyword evidence="3 6" id="KW-0812">Transmembrane</keyword>
<dbReference type="Proteomes" id="UP001596004">
    <property type="component" value="Unassembled WGS sequence"/>
</dbReference>
<evidence type="ECO:0000256" key="4">
    <source>
        <dbReference type="ARBA" id="ARBA00022989"/>
    </source>
</evidence>
<gene>
    <name evidence="7" type="ORF">ACFO60_20885</name>
</gene>
<feature type="transmembrane region" description="Helical" evidence="6">
    <location>
        <begin position="298"/>
        <end position="322"/>
    </location>
</feature>
<feature type="transmembrane region" description="Helical" evidence="6">
    <location>
        <begin position="232"/>
        <end position="252"/>
    </location>
</feature>
<dbReference type="InterPro" id="IPR005279">
    <property type="entry name" value="Dipep/tripep_permease"/>
</dbReference>
<keyword evidence="4 6" id="KW-1133">Transmembrane helix</keyword>
<dbReference type="SUPFAM" id="SSF103473">
    <property type="entry name" value="MFS general substrate transporter"/>
    <property type="match status" value="2"/>
</dbReference>
<evidence type="ECO:0000256" key="5">
    <source>
        <dbReference type="ARBA" id="ARBA00023136"/>
    </source>
</evidence>
<feature type="transmembrane region" description="Helical" evidence="6">
    <location>
        <begin position="40"/>
        <end position="59"/>
    </location>
</feature>
<feature type="transmembrane region" description="Helical" evidence="6">
    <location>
        <begin position="161"/>
        <end position="182"/>
    </location>
</feature>
<evidence type="ECO:0000256" key="3">
    <source>
        <dbReference type="ARBA" id="ARBA00022692"/>
    </source>
</evidence>
<dbReference type="Pfam" id="PF00854">
    <property type="entry name" value="PTR2"/>
    <property type="match status" value="1"/>
</dbReference>
<feature type="transmembrane region" description="Helical" evidence="6">
    <location>
        <begin position="258"/>
        <end position="278"/>
    </location>
</feature>
<protein>
    <submittedName>
        <fullName evidence="7">Peptide MFS transporter</fullName>
    </submittedName>
</protein>
<keyword evidence="5 6" id="KW-0472">Membrane</keyword>